<evidence type="ECO:0000313" key="8">
    <source>
        <dbReference type="EMBL" id="VEL20238.1"/>
    </source>
</evidence>
<evidence type="ECO:0000259" key="7">
    <source>
        <dbReference type="Pfam" id="PF07571"/>
    </source>
</evidence>
<evidence type="ECO:0000256" key="6">
    <source>
        <dbReference type="SAM" id="Phobius"/>
    </source>
</evidence>
<dbReference type="GO" id="GO:0000124">
    <property type="term" value="C:SAGA complex"/>
    <property type="evidence" value="ECO:0007669"/>
    <property type="project" value="InterPro"/>
</dbReference>
<keyword evidence="6" id="KW-1133">Transmembrane helix</keyword>
<dbReference type="Gene3D" id="1.25.40.770">
    <property type="entry name" value="TAF6, C-terminal HEAT repeat domain"/>
    <property type="match status" value="1"/>
</dbReference>
<dbReference type="InterPro" id="IPR046344">
    <property type="entry name" value="TAF6_C_sf"/>
</dbReference>
<dbReference type="GO" id="GO:0046695">
    <property type="term" value="C:SLIK (SAGA-like) complex"/>
    <property type="evidence" value="ECO:0007669"/>
    <property type="project" value="InterPro"/>
</dbReference>
<keyword evidence="5" id="KW-0539">Nucleus</keyword>
<dbReference type="Pfam" id="PF07571">
    <property type="entry name" value="TAF6_C"/>
    <property type="match status" value="1"/>
</dbReference>
<organism evidence="8 9">
    <name type="scientific">Protopolystoma xenopodis</name>
    <dbReference type="NCBI Taxonomy" id="117903"/>
    <lineage>
        <taxon>Eukaryota</taxon>
        <taxon>Metazoa</taxon>
        <taxon>Spiralia</taxon>
        <taxon>Lophotrochozoa</taxon>
        <taxon>Platyhelminthes</taxon>
        <taxon>Monogenea</taxon>
        <taxon>Polyopisthocotylea</taxon>
        <taxon>Polystomatidea</taxon>
        <taxon>Polystomatidae</taxon>
        <taxon>Protopolystoma</taxon>
    </lineage>
</organism>
<evidence type="ECO:0000256" key="4">
    <source>
        <dbReference type="ARBA" id="ARBA00023163"/>
    </source>
</evidence>
<dbReference type="AlphaFoldDB" id="A0A448WU61"/>
<dbReference type="InterPro" id="IPR037796">
    <property type="entry name" value="TAF6"/>
</dbReference>
<keyword evidence="9" id="KW-1185">Reference proteome</keyword>
<evidence type="ECO:0000313" key="9">
    <source>
        <dbReference type="Proteomes" id="UP000784294"/>
    </source>
</evidence>
<reference evidence="8" key="1">
    <citation type="submission" date="2018-11" db="EMBL/GenBank/DDBJ databases">
        <authorList>
            <consortium name="Pathogen Informatics"/>
        </authorList>
    </citation>
    <scope>NUCLEOTIDE SEQUENCE</scope>
</reference>
<dbReference type="GO" id="GO:0051123">
    <property type="term" value="P:RNA polymerase II preinitiation complex assembly"/>
    <property type="evidence" value="ECO:0007669"/>
    <property type="project" value="TreeGrafter"/>
</dbReference>
<dbReference type="PANTHER" id="PTHR10221:SF9">
    <property type="entry name" value="TRANSCRIPTION INITIATION FACTOR TFIID SUBUNIT 6"/>
    <property type="match status" value="1"/>
</dbReference>
<feature type="domain" description="TAF6 C-terminal HEAT repeat" evidence="7">
    <location>
        <begin position="18"/>
        <end position="100"/>
    </location>
</feature>
<gene>
    <name evidence="8" type="ORF">PXEA_LOCUS13678</name>
</gene>
<dbReference type="GO" id="GO:0005669">
    <property type="term" value="C:transcription factor TFIID complex"/>
    <property type="evidence" value="ECO:0007669"/>
    <property type="project" value="InterPro"/>
</dbReference>
<keyword evidence="3" id="KW-0805">Transcription regulation</keyword>
<comment type="caution">
    <text evidence="8">The sequence shown here is derived from an EMBL/GenBank/DDBJ whole genome shotgun (WGS) entry which is preliminary data.</text>
</comment>
<dbReference type="Proteomes" id="UP000784294">
    <property type="component" value="Unassembled WGS sequence"/>
</dbReference>
<feature type="transmembrane region" description="Helical" evidence="6">
    <location>
        <begin position="5"/>
        <end position="22"/>
    </location>
</feature>
<dbReference type="OrthoDB" id="6621890at2759"/>
<dbReference type="EMBL" id="CAAALY010045434">
    <property type="protein sequence ID" value="VEL20238.1"/>
    <property type="molecule type" value="Genomic_DNA"/>
</dbReference>
<accession>A0A448WU61</accession>
<keyword evidence="6" id="KW-0472">Membrane</keyword>
<dbReference type="CDD" id="cd08050">
    <property type="entry name" value="TAF6C"/>
    <property type="match status" value="1"/>
</dbReference>
<keyword evidence="6" id="KW-0812">Transmembrane</keyword>
<evidence type="ECO:0000256" key="2">
    <source>
        <dbReference type="ARBA" id="ARBA00007688"/>
    </source>
</evidence>
<dbReference type="PANTHER" id="PTHR10221">
    <property type="entry name" value="TRANSCRIPTION INITIATION FACTOR TFIID SUBUNIT 6"/>
    <property type="match status" value="1"/>
</dbReference>
<sequence length="100" mass="11673">MKCRFLIHFTNLNICLLLYYLYQVRVNVSNNNLAILIYLMRLVKALIDNPHLCLEPYLHLLVPTVTTCVLCRQLCAKPITDNHWALRDFAAKQLATLCQR</sequence>
<comment type="subcellular location">
    <subcellularLocation>
        <location evidence="1">Nucleus</location>
    </subcellularLocation>
</comment>
<evidence type="ECO:0000256" key="3">
    <source>
        <dbReference type="ARBA" id="ARBA00023015"/>
    </source>
</evidence>
<dbReference type="GO" id="GO:0016251">
    <property type="term" value="F:RNA polymerase II general transcription initiation factor activity"/>
    <property type="evidence" value="ECO:0007669"/>
    <property type="project" value="InterPro"/>
</dbReference>
<dbReference type="GO" id="GO:0003713">
    <property type="term" value="F:transcription coactivator activity"/>
    <property type="evidence" value="ECO:0007669"/>
    <property type="project" value="TreeGrafter"/>
</dbReference>
<evidence type="ECO:0000256" key="5">
    <source>
        <dbReference type="ARBA" id="ARBA00023242"/>
    </source>
</evidence>
<keyword evidence="4" id="KW-0804">Transcription</keyword>
<evidence type="ECO:0000256" key="1">
    <source>
        <dbReference type="ARBA" id="ARBA00004123"/>
    </source>
</evidence>
<protein>
    <recommendedName>
        <fullName evidence="7">TAF6 C-terminal HEAT repeat domain-containing protein</fullName>
    </recommendedName>
</protein>
<dbReference type="InterPro" id="IPR011442">
    <property type="entry name" value="TAF6_C"/>
</dbReference>
<proteinExistence type="inferred from homology"/>
<name>A0A448WU61_9PLAT</name>
<comment type="similarity">
    <text evidence="2">Belongs to the TAF6 family.</text>
</comment>